<gene>
    <name evidence="2" type="ORF">SPSC_00308</name>
</gene>
<feature type="region of interest" description="Disordered" evidence="1">
    <location>
        <begin position="106"/>
        <end position="221"/>
    </location>
</feature>
<feature type="compositionally biased region" description="Pro residues" evidence="1">
    <location>
        <begin position="124"/>
        <end position="147"/>
    </location>
</feature>
<dbReference type="OrthoDB" id="2555979at2759"/>
<feature type="compositionally biased region" description="Pro residues" evidence="1">
    <location>
        <begin position="264"/>
        <end position="280"/>
    </location>
</feature>
<sequence length="393" mass="42024">MSPPPSQHEHSDNVDLEKKALVEKSHDADTVVDMPAKGGALNEDHLELRVGQEHQSRPSTRGACVLSRGLKSIAIFLVAFLAANGFWALFRPELYGHNGLISLSGHGDDHHHRHHHHHNHGPPGRGPHGPPGPPPHGPPPHRPPGRGPPGHDHPFPPPPPPPHGPPGHDHPHPPPPPPPPHKPGHGPGGDRPGPPPPPPPHGPPGPPPPPPPKSPGQVQDCFDLVPGKTLEVRIPLKWPGHGVEVAPSLAGSSVTFVWDGKVGPPVPPHRGPRPGPPRPPHLPHEEEELDDDDAVKSSEKSGKPRKELGNVVFEVEVPSEAAWKDANISFRELKLCSLLRSDSVGIHVFNASGIPPSHARIKLGFEQVAPGFNTTIYLPSHYARAPIRTGHLP</sequence>
<dbReference type="PRINTS" id="PR01217">
    <property type="entry name" value="PRICHEXTENSN"/>
</dbReference>
<evidence type="ECO:0000313" key="2">
    <source>
        <dbReference type="EMBL" id="CDR87182.1"/>
    </source>
</evidence>
<feature type="compositionally biased region" description="Pro residues" evidence="1">
    <location>
        <begin position="192"/>
        <end position="214"/>
    </location>
</feature>
<evidence type="ECO:0000256" key="1">
    <source>
        <dbReference type="SAM" id="MobiDB-lite"/>
    </source>
</evidence>
<feature type="compositionally biased region" description="Pro residues" evidence="1">
    <location>
        <begin position="155"/>
        <end position="165"/>
    </location>
</feature>
<organism evidence="2">
    <name type="scientific">Sporisorium scitamineum</name>
    <dbReference type="NCBI Taxonomy" id="49012"/>
    <lineage>
        <taxon>Eukaryota</taxon>
        <taxon>Fungi</taxon>
        <taxon>Dikarya</taxon>
        <taxon>Basidiomycota</taxon>
        <taxon>Ustilaginomycotina</taxon>
        <taxon>Ustilaginomycetes</taxon>
        <taxon>Ustilaginales</taxon>
        <taxon>Ustilaginaceae</taxon>
        <taxon>Sporisorium</taxon>
    </lineage>
</organism>
<dbReference type="EMBL" id="LK056652">
    <property type="protein sequence ID" value="CDR87182.1"/>
    <property type="molecule type" value="Genomic_DNA"/>
</dbReference>
<feature type="compositionally biased region" description="Basic residues" evidence="1">
    <location>
        <begin position="111"/>
        <end position="120"/>
    </location>
</feature>
<name>A0A140KM51_9BASI</name>
<feature type="compositionally biased region" description="Basic and acidic residues" evidence="1">
    <location>
        <begin position="294"/>
        <end position="305"/>
    </location>
</feature>
<dbReference type="AlphaFoldDB" id="A0A140KM51"/>
<proteinExistence type="predicted"/>
<reference evidence="2" key="1">
    <citation type="submission" date="2014-06" db="EMBL/GenBank/DDBJ databases">
        <authorList>
            <person name="Ju J."/>
            <person name="Zhang J."/>
        </authorList>
    </citation>
    <scope>NUCLEOTIDE SEQUENCE</scope>
    <source>
        <strain evidence="2">SscI8</strain>
    </source>
</reference>
<accession>A0A140KM51</accession>
<protein>
    <submittedName>
        <fullName evidence="2">Uncharacterized protein</fullName>
    </submittedName>
</protein>
<feature type="region of interest" description="Disordered" evidence="1">
    <location>
        <begin position="260"/>
        <end position="305"/>
    </location>
</feature>